<name>A0A1T5GLM7_9BACT</name>
<dbReference type="Proteomes" id="UP000190897">
    <property type="component" value="Unassembled WGS sequence"/>
</dbReference>
<sequence>MFIAVGSPGVILTSQDGISWSKKSLGTTQKLKSIAHGYGTFVIVGSAGALLTSTDGQNWTQRPNGLDDLNDVAYVNYGFIAVGSNGVIKTSSETGIDWSVRGSGTINELRSVKGGFNGRSVIVGNQGTILSSKDSKYWYQAPFQDQTLSLSSVDCNLSNGRFVAVCSNKSVALVSPDGEGWVDAAKPTGSAWFFNRIRFLGNSFLAVGGKGTFRSSYNNPDGPKAQRNVSSSG</sequence>
<proteinExistence type="predicted"/>
<reference evidence="2" key="1">
    <citation type="submission" date="2017-02" db="EMBL/GenBank/DDBJ databases">
        <authorList>
            <person name="Varghese N."/>
            <person name="Submissions S."/>
        </authorList>
    </citation>
    <scope>NUCLEOTIDE SEQUENCE [LARGE SCALE GENOMIC DNA]</scope>
    <source>
        <strain evidence="2">DSM 22270</strain>
    </source>
</reference>
<keyword evidence="2" id="KW-1185">Reference proteome</keyword>
<dbReference type="SUPFAM" id="SSF50939">
    <property type="entry name" value="Sialidases"/>
    <property type="match status" value="1"/>
</dbReference>
<dbReference type="InterPro" id="IPR036278">
    <property type="entry name" value="Sialidase_sf"/>
</dbReference>
<evidence type="ECO:0000313" key="2">
    <source>
        <dbReference type="Proteomes" id="UP000190897"/>
    </source>
</evidence>
<dbReference type="EMBL" id="FUZA01000006">
    <property type="protein sequence ID" value="SKC09268.1"/>
    <property type="molecule type" value="Genomic_DNA"/>
</dbReference>
<dbReference type="RefSeq" id="WP_082216606.1">
    <property type="nucleotide sequence ID" value="NZ_FUZA01000006.1"/>
</dbReference>
<dbReference type="AlphaFoldDB" id="A0A1T5GLM7"/>
<organism evidence="1 2">
    <name type="scientific">Dyadobacter psychrophilus</name>
    <dbReference type="NCBI Taxonomy" id="651661"/>
    <lineage>
        <taxon>Bacteria</taxon>
        <taxon>Pseudomonadati</taxon>
        <taxon>Bacteroidota</taxon>
        <taxon>Cytophagia</taxon>
        <taxon>Cytophagales</taxon>
        <taxon>Spirosomataceae</taxon>
        <taxon>Dyadobacter</taxon>
    </lineage>
</organism>
<evidence type="ECO:0008006" key="3">
    <source>
        <dbReference type="Google" id="ProtNLM"/>
    </source>
</evidence>
<evidence type="ECO:0000313" key="1">
    <source>
        <dbReference type="EMBL" id="SKC09268.1"/>
    </source>
</evidence>
<accession>A0A1T5GLM7</accession>
<gene>
    <name evidence="1" type="ORF">SAMN05660293_04090</name>
</gene>
<dbReference type="STRING" id="651661.SAMN05660293_04090"/>
<protein>
    <recommendedName>
        <fullName evidence="3">Photosynthesis system II assembly factor Ycf48/Hcf136-like domain-containing protein</fullName>
    </recommendedName>
</protein>
<dbReference type="OrthoDB" id="2082473at2"/>